<keyword evidence="1" id="KW-0732">Signal</keyword>
<protein>
    <recommendedName>
        <fullName evidence="4">ShKT domain-containing protein</fullName>
    </recommendedName>
</protein>
<dbReference type="AlphaFoldDB" id="A0AAN8IF38"/>
<proteinExistence type="predicted"/>
<comment type="caution">
    <text evidence="2">The sequence shown here is derived from an EMBL/GenBank/DDBJ whole genome shotgun (WGS) entry which is preliminary data.</text>
</comment>
<evidence type="ECO:0000313" key="2">
    <source>
        <dbReference type="EMBL" id="KAK5971011.1"/>
    </source>
</evidence>
<feature type="signal peptide" evidence="1">
    <location>
        <begin position="1"/>
        <end position="22"/>
    </location>
</feature>
<dbReference type="Proteomes" id="UP001331761">
    <property type="component" value="Unassembled WGS sequence"/>
</dbReference>
<reference evidence="2 3" key="1">
    <citation type="submission" date="2019-10" db="EMBL/GenBank/DDBJ databases">
        <title>Assembly and Annotation for the nematode Trichostrongylus colubriformis.</title>
        <authorList>
            <person name="Martin J."/>
        </authorList>
    </citation>
    <scope>NUCLEOTIDE SEQUENCE [LARGE SCALE GENOMIC DNA]</scope>
    <source>
        <strain evidence="2">G859</strain>
        <tissue evidence="2">Whole worm</tissue>
    </source>
</reference>
<evidence type="ECO:0008006" key="4">
    <source>
        <dbReference type="Google" id="ProtNLM"/>
    </source>
</evidence>
<feature type="chain" id="PRO_5042829406" description="ShKT domain-containing protein" evidence="1">
    <location>
        <begin position="23"/>
        <end position="65"/>
    </location>
</feature>
<sequence length="65" mass="7370">MLFYVLVAFIALNAFTQEGVMAKGCQNMMTGTICDVNYKKYCNDDILGNEVRKLCQETCGCPREY</sequence>
<gene>
    <name evidence="2" type="ORF">GCK32_021660</name>
</gene>
<evidence type="ECO:0000313" key="3">
    <source>
        <dbReference type="Proteomes" id="UP001331761"/>
    </source>
</evidence>
<evidence type="ECO:0000256" key="1">
    <source>
        <dbReference type="SAM" id="SignalP"/>
    </source>
</evidence>
<organism evidence="2 3">
    <name type="scientific">Trichostrongylus colubriformis</name>
    <name type="common">Black scour worm</name>
    <dbReference type="NCBI Taxonomy" id="6319"/>
    <lineage>
        <taxon>Eukaryota</taxon>
        <taxon>Metazoa</taxon>
        <taxon>Ecdysozoa</taxon>
        <taxon>Nematoda</taxon>
        <taxon>Chromadorea</taxon>
        <taxon>Rhabditida</taxon>
        <taxon>Rhabditina</taxon>
        <taxon>Rhabditomorpha</taxon>
        <taxon>Strongyloidea</taxon>
        <taxon>Trichostrongylidae</taxon>
        <taxon>Trichostrongylus</taxon>
    </lineage>
</organism>
<keyword evidence="3" id="KW-1185">Reference proteome</keyword>
<dbReference type="EMBL" id="WIXE01018326">
    <property type="protein sequence ID" value="KAK5971011.1"/>
    <property type="molecule type" value="Genomic_DNA"/>
</dbReference>
<accession>A0AAN8IF38</accession>
<name>A0AAN8IF38_TRICO</name>